<reference evidence="2 3" key="1">
    <citation type="submission" date="2020-08" db="EMBL/GenBank/DDBJ databases">
        <title>Sequencing the genomes of 1000 actinobacteria strains.</title>
        <authorList>
            <person name="Klenk H.-P."/>
        </authorList>
    </citation>
    <scope>NUCLEOTIDE SEQUENCE [LARGE SCALE GENOMIC DNA]</scope>
    <source>
        <strain evidence="2 3">DSM 27064</strain>
    </source>
</reference>
<keyword evidence="3" id="KW-1185">Reference proteome</keyword>
<dbReference type="Pfam" id="PF02464">
    <property type="entry name" value="CinA"/>
    <property type="match status" value="1"/>
</dbReference>
<dbReference type="GO" id="GO:0019159">
    <property type="term" value="F:nicotinamide-nucleotide amidase activity"/>
    <property type="evidence" value="ECO:0007669"/>
    <property type="project" value="UniProtKB-EC"/>
</dbReference>
<protein>
    <submittedName>
        <fullName evidence="2">Nicotinamide-nucleotide amidase</fullName>
        <ecNumber evidence="2">3.5.1.42</ecNumber>
    </submittedName>
</protein>
<evidence type="ECO:0000313" key="2">
    <source>
        <dbReference type="EMBL" id="MBB4071582.1"/>
    </source>
</evidence>
<keyword evidence="2" id="KW-0378">Hydrolase</keyword>
<dbReference type="RefSeq" id="WP_124824175.1">
    <property type="nucleotide sequence ID" value="NZ_JACIFD010000007.1"/>
</dbReference>
<comment type="caution">
    <text evidence="2">The sequence shown here is derived from an EMBL/GenBank/DDBJ whole genome shotgun (WGS) entry which is preliminary data.</text>
</comment>
<dbReference type="AlphaFoldDB" id="A0A840DJC1"/>
<accession>A0A840DJC1</accession>
<dbReference type="EMBL" id="JACIFD010000007">
    <property type="protein sequence ID" value="MBB4071582.1"/>
    <property type="molecule type" value="Genomic_DNA"/>
</dbReference>
<name>A0A840DJC1_9MICO</name>
<dbReference type="Gene3D" id="3.90.950.20">
    <property type="entry name" value="CinA-like"/>
    <property type="match status" value="1"/>
</dbReference>
<dbReference type="InterPro" id="IPR008136">
    <property type="entry name" value="CinA_C"/>
</dbReference>
<organism evidence="2 3">
    <name type="scientific">Canibacter oris</name>
    <dbReference type="NCBI Taxonomy" id="1365628"/>
    <lineage>
        <taxon>Bacteria</taxon>
        <taxon>Bacillati</taxon>
        <taxon>Actinomycetota</taxon>
        <taxon>Actinomycetes</taxon>
        <taxon>Micrococcales</taxon>
        <taxon>Microbacteriaceae</taxon>
        <taxon>Canibacter</taxon>
    </lineage>
</organism>
<sequence length="182" mass="18398">MEKLAAKNFELAQRVIAAAIARNAKIAVAESLTGGLLAATLVQVPGASAVFVGAVVAYDTAVKQRVLEVDARRLAATGPVDQLVAAQMVCGLGAALGVKVTHGVATTGVAGPDPDPQTGKPVGLFYVAAGALNAADAVTASDAIAVTEHQVRGDREAVRLSAVGAALELLLQQLQHDCEITV</sequence>
<evidence type="ECO:0000259" key="1">
    <source>
        <dbReference type="Pfam" id="PF02464"/>
    </source>
</evidence>
<proteinExistence type="predicted"/>
<evidence type="ECO:0000313" key="3">
    <source>
        <dbReference type="Proteomes" id="UP000571183"/>
    </source>
</evidence>
<dbReference type="Proteomes" id="UP000571183">
    <property type="component" value="Unassembled WGS sequence"/>
</dbReference>
<gene>
    <name evidence="2" type="ORF">F5897_000890</name>
</gene>
<dbReference type="NCBIfam" id="TIGR00199">
    <property type="entry name" value="PncC_domain"/>
    <property type="match status" value="1"/>
</dbReference>
<dbReference type="EC" id="3.5.1.42" evidence="2"/>
<dbReference type="SUPFAM" id="SSF142433">
    <property type="entry name" value="CinA-like"/>
    <property type="match status" value="1"/>
</dbReference>
<dbReference type="InterPro" id="IPR036653">
    <property type="entry name" value="CinA-like_C"/>
</dbReference>
<feature type="domain" description="CinA C-terminal" evidence="1">
    <location>
        <begin position="10"/>
        <end position="173"/>
    </location>
</feature>